<dbReference type="AlphaFoldDB" id="A0A8R1Z4S3"/>
<protein>
    <submittedName>
        <fullName evidence="1">Uncharacterized protein</fullName>
    </submittedName>
</protein>
<evidence type="ECO:0000313" key="2">
    <source>
        <dbReference type="Proteomes" id="UP000005239"/>
    </source>
</evidence>
<accession>A0A8R1Z4S3</accession>
<dbReference type="EnsemblMetazoa" id="PPA45575.1">
    <property type="protein sequence ID" value="PPA45575.1"/>
    <property type="gene ID" value="WBGene00283944"/>
</dbReference>
<name>A0A8R1Z4S3_PRIPA</name>
<reference evidence="1" key="2">
    <citation type="submission" date="2022-06" db="UniProtKB">
        <authorList>
            <consortium name="EnsemblMetazoa"/>
        </authorList>
    </citation>
    <scope>IDENTIFICATION</scope>
    <source>
        <strain evidence="1">PS312</strain>
    </source>
</reference>
<proteinExistence type="predicted"/>
<gene>
    <name evidence="1" type="primary">WBGene00283944</name>
</gene>
<evidence type="ECO:0000313" key="1">
    <source>
        <dbReference type="EnsemblMetazoa" id="PPA45575.1"/>
    </source>
</evidence>
<reference evidence="2" key="1">
    <citation type="journal article" date="2008" name="Nat. Genet.">
        <title>The Pristionchus pacificus genome provides a unique perspective on nematode lifestyle and parasitism.</title>
        <authorList>
            <person name="Dieterich C."/>
            <person name="Clifton S.W."/>
            <person name="Schuster L.N."/>
            <person name="Chinwalla A."/>
            <person name="Delehaunty K."/>
            <person name="Dinkelacker I."/>
            <person name="Fulton L."/>
            <person name="Fulton R."/>
            <person name="Godfrey J."/>
            <person name="Minx P."/>
            <person name="Mitreva M."/>
            <person name="Roeseler W."/>
            <person name="Tian H."/>
            <person name="Witte H."/>
            <person name="Yang S.P."/>
            <person name="Wilson R.K."/>
            <person name="Sommer R.J."/>
        </authorList>
    </citation>
    <scope>NUCLEOTIDE SEQUENCE [LARGE SCALE GENOMIC DNA]</scope>
    <source>
        <strain evidence="2">PS312</strain>
    </source>
</reference>
<sequence>MHRTPRMEAMLATEKRRVGGGVEERPLLAEIIYSFFFQPNDSPGVLPKNKAAVMPNEVTRAARPSRMTSGTQEMSAI</sequence>
<keyword evidence="2" id="KW-1185">Reference proteome</keyword>
<dbReference type="Proteomes" id="UP000005239">
    <property type="component" value="Unassembled WGS sequence"/>
</dbReference>
<organism evidence="1 2">
    <name type="scientific">Pristionchus pacificus</name>
    <name type="common">Parasitic nematode worm</name>
    <dbReference type="NCBI Taxonomy" id="54126"/>
    <lineage>
        <taxon>Eukaryota</taxon>
        <taxon>Metazoa</taxon>
        <taxon>Ecdysozoa</taxon>
        <taxon>Nematoda</taxon>
        <taxon>Chromadorea</taxon>
        <taxon>Rhabditida</taxon>
        <taxon>Rhabditina</taxon>
        <taxon>Diplogasteromorpha</taxon>
        <taxon>Diplogasteroidea</taxon>
        <taxon>Neodiplogasteridae</taxon>
        <taxon>Pristionchus</taxon>
    </lineage>
</organism>